<comment type="function">
    <text evidence="9">May be a proton symporter involved in the uptake of osmolytes such as proline and glycine betaine.</text>
</comment>
<evidence type="ECO:0000256" key="10">
    <source>
        <dbReference type="ARBA" id="ARBA00039918"/>
    </source>
</evidence>
<keyword evidence="7 11" id="KW-1133">Transmembrane helix</keyword>
<feature type="transmembrane region" description="Helical" evidence="11">
    <location>
        <begin position="312"/>
        <end position="329"/>
    </location>
</feature>
<evidence type="ECO:0000256" key="7">
    <source>
        <dbReference type="ARBA" id="ARBA00022989"/>
    </source>
</evidence>
<dbReference type="OrthoDB" id="8953821at2"/>
<feature type="transmembrane region" description="Helical" evidence="11">
    <location>
        <begin position="404"/>
        <end position="423"/>
    </location>
</feature>
<comment type="similarity">
    <text evidence="2">Belongs to the major facilitator superfamily. Metabolite:H+ Symporter (MHS) family (TC 2.A.1.6) family.</text>
</comment>
<feature type="transmembrane region" description="Helical" evidence="11">
    <location>
        <begin position="335"/>
        <end position="353"/>
    </location>
</feature>
<comment type="caution">
    <text evidence="13">The sequence shown here is derived from an EMBL/GenBank/DDBJ whole genome shotgun (WGS) entry which is preliminary data.</text>
</comment>
<evidence type="ECO:0000256" key="6">
    <source>
        <dbReference type="ARBA" id="ARBA00022847"/>
    </source>
</evidence>
<feature type="transmembrane region" description="Helical" evidence="11">
    <location>
        <begin position="155"/>
        <end position="178"/>
    </location>
</feature>
<keyword evidence="6" id="KW-0769">Symport</keyword>
<dbReference type="InterPro" id="IPR051084">
    <property type="entry name" value="H+-coupled_symporters"/>
</dbReference>
<evidence type="ECO:0000256" key="3">
    <source>
        <dbReference type="ARBA" id="ARBA00022448"/>
    </source>
</evidence>
<dbReference type="AlphaFoldDB" id="A0A4V2SSB6"/>
<keyword evidence="4" id="KW-1003">Cell membrane</keyword>
<evidence type="ECO:0000256" key="9">
    <source>
        <dbReference type="ARBA" id="ARBA00037295"/>
    </source>
</evidence>
<accession>A0A4V2SSB6</accession>
<dbReference type="SUPFAM" id="SSF103473">
    <property type="entry name" value="MFS general substrate transporter"/>
    <property type="match status" value="1"/>
</dbReference>
<feature type="transmembrane region" description="Helical" evidence="11">
    <location>
        <begin position="190"/>
        <end position="209"/>
    </location>
</feature>
<organism evidence="13 14">
    <name type="scientific">Tamaricihabitans halophyticus</name>
    <dbReference type="NCBI Taxonomy" id="1262583"/>
    <lineage>
        <taxon>Bacteria</taxon>
        <taxon>Bacillati</taxon>
        <taxon>Actinomycetota</taxon>
        <taxon>Actinomycetes</taxon>
        <taxon>Pseudonocardiales</taxon>
        <taxon>Pseudonocardiaceae</taxon>
        <taxon>Tamaricihabitans</taxon>
    </lineage>
</organism>
<dbReference type="RefSeq" id="WP_132879946.1">
    <property type="nucleotide sequence ID" value="NZ_SLXQ01000015.1"/>
</dbReference>
<feature type="domain" description="Major facilitator superfamily (MFS) profile" evidence="12">
    <location>
        <begin position="21"/>
        <end position="428"/>
    </location>
</feature>
<dbReference type="Gene3D" id="1.20.1250.20">
    <property type="entry name" value="MFS general substrate transporter like domains"/>
    <property type="match status" value="1"/>
</dbReference>
<dbReference type="GO" id="GO:0015293">
    <property type="term" value="F:symporter activity"/>
    <property type="evidence" value="ECO:0007669"/>
    <property type="project" value="UniProtKB-KW"/>
</dbReference>
<evidence type="ECO:0000256" key="2">
    <source>
        <dbReference type="ARBA" id="ARBA00008240"/>
    </source>
</evidence>
<feature type="transmembrane region" description="Helical" evidence="11">
    <location>
        <begin position="55"/>
        <end position="78"/>
    </location>
</feature>
<feature type="transmembrane region" description="Helical" evidence="11">
    <location>
        <begin position="114"/>
        <end position="134"/>
    </location>
</feature>
<feature type="transmembrane region" description="Helical" evidence="11">
    <location>
        <begin position="281"/>
        <end position="300"/>
    </location>
</feature>
<dbReference type="PROSITE" id="PS50850">
    <property type="entry name" value="MFS"/>
    <property type="match status" value="1"/>
</dbReference>
<evidence type="ECO:0000256" key="8">
    <source>
        <dbReference type="ARBA" id="ARBA00023136"/>
    </source>
</evidence>
<evidence type="ECO:0000313" key="14">
    <source>
        <dbReference type="Proteomes" id="UP000294911"/>
    </source>
</evidence>
<dbReference type="EMBL" id="SLXQ01000015">
    <property type="protein sequence ID" value="TCP45826.1"/>
    <property type="molecule type" value="Genomic_DNA"/>
</dbReference>
<dbReference type="InterPro" id="IPR011701">
    <property type="entry name" value="MFS"/>
</dbReference>
<comment type="subcellular location">
    <subcellularLocation>
        <location evidence="1">Cell membrane</location>
        <topology evidence="1">Multi-pass membrane protein</topology>
    </subcellularLocation>
</comment>
<dbReference type="InterPro" id="IPR020846">
    <property type="entry name" value="MFS_dom"/>
</dbReference>
<dbReference type="GO" id="GO:0005886">
    <property type="term" value="C:plasma membrane"/>
    <property type="evidence" value="ECO:0007669"/>
    <property type="project" value="UniProtKB-SubCell"/>
</dbReference>
<gene>
    <name evidence="13" type="ORF">EV191_115106</name>
</gene>
<evidence type="ECO:0000259" key="12">
    <source>
        <dbReference type="PROSITE" id="PS50850"/>
    </source>
</evidence>
<evidence type="ECO:0000313" key="13">
    <source>
        <dbReference type="EMBL" id="TCP45826.1"/>
    </source>
</evidence>
<protein>
    <recommendedName>
        <fullName evidence="10">Putative proline/betaine transporter</fullName>
    </recommendedName>
</protein>
<evidence type="ECO:0000256" key="5">
    <source>
        <dbReference type="ARBA" id="ARBA00022692"/>
    </source>
</evidence>
<dbReference type="PROSITE" id="PS00217">
    <property type="entry name" value="SUGAR_TRANSPORT_2"/>
    <property type="match status" value="1"/>
</dbReference>
<feature type="transmembrane region" description="Helical" evidence="11">
    <location>
        <begin position="374"/>
        <end position="392"/>
    </location>
</feature>
<evidence type="ECO:0000256" key="11">
    <source>
        <dbReference type="SAM" id="Phobius"/>
    </source>
</evidence>
<reference evidence="13 14" key="1">
    <citation type="submission" date="2019-03" db="EMBL/GenBank/DDBJ databases">
        <title>Genomic Encyclopedia of Type Strains, Phase IV (KMG-IV): sequencing the most valuable type-strain genomes for metagenomic binning, comparative biology and taxonomic classification.</title>
        <authorList>
            <person name="Goeker M."/>
        </authorList>
    </citation>
    <scope>NUCLEOTIDE SEQUENCE [LARGE SCALE GENOMIC DNA]</scope>
    <source>
        <strain evidence="13 14">DSM 45765</strain>
    </source>
</reference>
<keyword evidence="14" id="KW-1185">Reference proteome</keyword>
<keyword evidence="5 11" id="KW-0812">Transmembrane</keyword>
<dbReference type="InterPro" id="IPR036259">
    <property type="entry name" value="MFS_trans_sf"/>
</dbReference>
<name>A0A4V2SSB6_9PSEU</name>
<evidence type="ECO:0000256" key="1">
    <source>
        <dbReference type="ARBA" id="ARBA00004651"/>
    </source>
</evidence>
<proteinExistence type="inferred from homology"/>
<dbReference type="FunFam" id="1.20.1250.20:FF:000001">
    <property type="entry name" value="Dicarboxylate MFS transporter"/>
    <property type="match status" value="1"/>
</dbReference>
<keyword evidence="3" id="KW-0813">Transport</keyword>
<evidence type="ECO:0000256" key="4">
    <source>
        <dbReference type="ARBA" id="ARBA00022475"/>
    </source>
</evidence>
<feature type="transmembrane region" description="Helical" evidence="11">
    <location>
        <begin position="90"/>
        <end position="108"/>
    </location>
</feature>
<dbReference type="Proteomes" id="UP000294911">
    <property type="component" value="Unassembled WGS sequence"/>
</dbReference>
<dbReference type="InterPro" id="IPR005829">
    <property type="entry name" value="Sugar_transporter_CS"/>
</dbReference>
<keyword evidence="8 11" id="KW-0472">Membrane</keyword>
<feature type="transmembrane region" description="Helical" evidence="11">
    <location>
        <begin position="245"/>
        <end position="269"/>
    </location>
</feature>
<dbReference type="PANTHER" id="PTHR43528">
    <property type="entry name" value="ALPHA-KETOGLUTARATE PERMEASE"/>
    <property type="match status" value="1"/>
</dbReference>
<dbReference type="Pfam" id="PF07690">
    <property type="entry name" value="MFS_1"/>
    <property type="match status" value="1"/>
</dbReference>
<dbReference type="PANTHER" id="PTHR43528:SF1">
    <property type="entry name" value="ALPHA-KETOGLUTARATE PERMEASE"/>
    <property type="match status" value="1"/>
</dbReference>
<sequence>MGFDVSASASVEPAPAVRRRVVAASALGNASEWYDYAVYGYVAIEMGAAFFPGEYSTIASLLVFAVSFVLRPLGGIVFGTLGDRIGRNRTLAATIILMCVGTFLIGMLPTYQAVGIWAPVGLVILRVVQGFSTGGEYGGAAIFMAEYAPDRKRGFWGSFLEFGTLCGLVLASVVVLTLNALLGSAAMAEWGWRIPFLLALPLGLVGLYLRMKVHDTPVFRELAAEDGQHKSTRGMFRILSAYWPALLRIGALAVALNITQYTLLGYMAVYFQTSVGFTGGQATTILLIGQVCMLVVIPFAGSLSDRIGRKPCWWISLGGLFVLVIPMFWLMTRGFALAIVAFAILGLFFVLQLGNTSATLPAMLPTHIRYSGMAGSYNISTAALAATAPPISEILIEATGNNLIPAYYLMAGCALGAIALITMPETAGSSLRGRDTPGLASQTER</sequence>